<sequence length="320" mass="33484">MTVLSDGVGTSGPDGAERAPMCAGRATGPGGARRRLRVAPHATVVVRPPSFVQIGVSGDGAPLLAVPPWLAPDAAAALVRWLQTYRGYDELLRRAADSGLSPDETAELVTALDAAGAIEWWQDPTPLHVHVHGRGPVADALLAELDERPQVRVTVVTSPAWDPVDRVVDLVLLTDAIVVDPVLAQRLMRARVAHLPVRLRDGAGLVGPLVLPGVSPCLRCLDRARADIDPAWPTVACQLTGRPGRASRPTVRLTAAVAAGQVDRIVAARPALTVAPAATAAPESLGCTLEIDTGRCGVATRRWAMHPGCGCGRAPAHRRG</sequence>
<name>A0ABP8JK64_9ACTN</name>
<reference evidence="3" key="1">
    <citation type="journal article" date="2019" name="Int. J. Syst. Evol. Microbiol.">
        <title>The Global Catalogue of Microorganisms (GCM) 10K type strain sequencing project: providing services to taxonomists for standard genome sequencing and annotation.</title>
        <authorList>
            <consortium name="The Broad Institute Genomics Platform"/>
            <consortium name="The Broad Institute Genome Sequencing Center for Infectious Disease"/>
            <person name="Wu L."/>
            <person name="Ma J."/>
        </authorList>
    </citation>
    <scope>NUCLEOTIDE SEQUENCE [LARGE SCALE GENOMIC DNA]</scope>
    <source>
        <strain evidence="3">JCM 17688</strain>
    </source>
</reference>
<proteinExistence type="predicted"/>
<organism evidence="2 3">
    <name type="scientific">Tsukamurella soli</name>
    <dbReference type="NCBI Taxonomy" id="644556"/>
    <lineage>
        <taxon>Bacteria</taxon>
        <taxon>Bacillati</taxon>
        <taxon>Actinomycetota</taxon>
        <taxon>Actinomycetes</taxon>
        <taxon>Mycobacteriales</taxon>
        <taxon>Tsukamurellaceae</taxon>
        <taxon>Tsukamurella</taxon>
    </lineage>
</organism>
<accession>A0ABP8JK64</accession>
<protein>
    <submittedName>
        <fullName evidence="2">Cyclodehydratase</fullName>
    </submittedName>
</protein>
<comment type="caution">
    <text evidence="2">The sequence shown here is derived from an EMBL/GenBank/DDBJ whole genome shotgun (WGS) entry which is preliminary data.</text>
</comment>
<dbReference type="RefSeq" id="WP_344994997.1">
    <property type="nucleotide sequence ID" value="NZ_BAABFR010000027.1"/>
</dbReference>
<evidence type="ECO:0000256" key="1">
    <source>
        <dbReference type="SAM" id="MobiDB-lite"/>
    </source>
</evidence>
<feature type="region of interest" description="Disordered" evidence="1">
    <location>
        <begin position="1"/>
        <end position="33"/>
    </location>
</feature>
<keyword evidence="3" id="KW-1185">Reference proteome</keyword>
<evidence type="ECO:0000313" key="3">
    <source>
        <dbReference type="Proteomes" id="UP001500635"/>
    </source>
</evidence>
<gene>
    <name evidence="2" type="ORF">GCM10023147_21560</name>
</gene>
<dbReference type="EMBL" id="BAABFR010000027">
    <property type="protein sequence ID" value="GAA4392054.1"/>
    <property type="molecule type" value="Genomic_DNA"/>
</dbReference>
<evidence type="ECO:0000313" key="2">
    <source>
        <dbReference type="EMBL" id="GAA4392054.1"/>
    </source>
</evidence>
<dbReference type="Gene3D" id="3.40.50.720">
    <property type="entry name" value="NAD(P)-binding Rossmann-like Domain"/>
    <property type="match status" value="1"/>
</dbReference>
<dbReference type="Proteomes" id="UP001500635">
    <property type="component" value="Unassembled WGS sequence"/>
</dbReference>